<feature type="compositionally biased region" description="Low complexity" evidence="1">
    <location>
        <begin position="59"/>
        <end position="75"/>
    </location>
</feature>
<sequence>MGKPLLHYPQLAVQIIKVVYVFRQNFKLHWLVILLPLSIISSACLYKLLCRIPISISTTTTTTRQPQEESQTQRQKSLNDEIPMATVVEDYRSIYRAPLLNRLVCN</sequence>
<protein>
    <submittedName>
        <fullName evidence="3">Uncharacterized protein</fullName>
    </submittedName>
</protein>
<dbReference type="AlphaFoldDB" id="A0A7S3PML8"/>
<accession>A0A7S3PML8</accession>
<proteinExistence type="predicted"/>
<organism evidence="3">
    <name type="scientific">Aplanochytrium stocchinoi</name>
    <dbReference type="NCBI Taxonomy" id="215587"/>
    <lineage>
        <taxon>Eukaryota</taxon>
        <taxon>Sar</taxon>
        <taxon>Stramenopiles</taxon>
        <taxon>Bigyra</taxon>
        <taxon>Labyrinthulomycetes</taxon>
        <taxon>Thraustochytrida</taxon>
        <taxon>Thraustochytriidae</taxon>
        <taxon>Aplanochytrium</taxon>
    </lineage>
</organism>
<feature type="transmembrane region" description="Helical" evidence="2">
    <location>
        <begin position="28"/>
        <end position="49"/>
    </location>
</feature>
<keyword evidence="2" id="KW-0812">Transmembrane</keyword>
<gene>
    <name evidence="3" type="ORF">ASTO00021_LOCUS14252</name>
</gene>
<keyword evidence="2" id="KW-1133">Transmembrane helix</keyword>
<feature type="region of interest" description="Disordered" evidence="1">
    <location>
        <begin position="59"/>
        <end position="78"/>
    </location>
</feature>
<reference evidence="3" key="1">
    <citation type="submission" date="2021-01" db="EMBL/GenBank/DDBJ databases">
        <authorList>
            <person name="Corre E."/>
            <person name="Pelletier E."/>
            <person name="Niang G."/>
            <person name="Scheremetjew M."/>
            <person name="Finn R."/>
            <person name="Kale V."/>
            <person name="Holt S."/>
            <person name="Cochrane G."/>
            <person name="Meng A."/>
            <person name="Brown T."/>
            <person name="Cohen L."/>
        </authorList>
    </citation>
    <scope>NUCLEOTIDE SEQUENCE</scope>
    <source>
        <strain evidence="3">GSBS06</strain>
    </source>
</reference>
<dbReference type="EMBL" id="HBIN01018688">
    <property type="protein sequence ID" value="CAE0444201.1"/>
    <property type="molecule type" value="Transcribed_RNA"/>
</dbReference>
<keyword evidence="2" id="KW-0472">Membrane</keyword>
<evidence type="ECO:0000256" key="1">
    <source>
        <dbReference type="SAM" id="MobiDB-lite"/>
    </source>
</evidence>
<name>A0A7S3PML8_9STRA</name>
<evidence type="ECO:0000313" key="3">
    <source>
        <dbReference type="EMBL" id="CAE0444201.1"/>
    </source>
</evidence>
<evidence type="ECO:0000256" key="2">
    <source>
        <dbReference type="SAM" id="Phobius"/>
    </source>
</evidence>